<dbReference type="OrthoDB" id="2529286at2759"/>
<dbReference type="GO" id="GO:0032991">
    <property type="term" value="C:protein-containing complex"/>
    <property type="evidence" value="ECO:0007669"/>
    <property type="project" value="TreeGrafter"/>
</dbReference>
<dbReference type="Proteomes" id="UP000002258">
    <property type="component" value="Chromosome 4"/>
</dbReference>
<gene>
    <name evidence="6" type="primary">FCY2</name>
    <name evidence="6" type="ORF">PICST_77724</name>
</gene>
<dbReference type="PANTHER" id="PTHR14614">
    <property type="entry name" value="HEPATOCELLULAR CARCINOMA-ASSOCIATED ANTIGEN"/>
    <property type="match status" value="1"/>
</dbReference>
<dbReference type="GO" id="GO:0032259">
    <property type="term" value="P:methylation"/>
    <property type="evidence" value="ECO:0007669"/>
    <property type="project" value="UniProtKB-KW"/>
</dbReference>
<dbReference type="FunCoup" id="A3LUL2">
    <property type="interactions" value="10"/>
</dbReference>
<proteinExistence type="inferred from homology"/>
<evidence type="ECO:0000256" key="1">
    <source>
        <dbReference type="ARBA" id="ARBA00022603"/>
    </source>
</evidence>
<feature type="compositionally biased region" description="Polar residues" evidence="5">
    <location>
        <begin position="157"/>
        <end position="167"/>
    </location>
</feature>
<dbReference type="eggNOG" id="KOG1018">
    <property type="taxonomic scope" value="Eukaryota"/>
</dbReference>
<keyword evidence="1" id="KW-0489">Methyltransferase</keyword>
<organism evidence="6 7">
    <name type="scientific">Scheffersomyces stipitis (strain ATCC 58785 / CBS 6054 / NBRC 10063 / NRRL Y-11545)</name>
    <name type="common">Yeast</name>
    <name type="synonym">Pichia stipitis</name>
    <dbReference type="NCBI Taxonomy" id="322104"/>
    <lineage>
        <taxon>Eukaryota</taxon>
        <taxon>Fungi</taxon>
        <taxon>Dikarya</taxon>
        <taxon>Ascomycota</taxon>
        <taxon>Saccharomycotina</taxon>
        <taxon>Pichiomycetes</taxon>
        <taxon>Debaryomycetaceae</taxon>
        <taxon>Scheffersomyces</taxon>
    </lineage>
</organism>
<name>A3LUL2_PICST</name>
<accession>A3LUL2</accession>
<dbReference type="KEGG" id="pic:PICST_77724"/>
<dbReference type="OMA" id="ACDTIYN"/>
<evidence type="ECO:0000256" key="3">
    <source>
        <dbReference type="ARBA" id="ARBA00038458"/>
    </source>
</evidence>
<dbReference type="GeneID" id="4838793"/>
<dbReference type="STRING" id="322104.A3LUL2"/>
<feature type="compositionally biased region" description="Basic residues" evidence="5">
    <location>
        <begin position="173"/>
        <end position="182"/>
    </location>
</feature>
<dbReference type="PANTHER" id="PTHR14614:SF109">
    <property type="entry name" value="RIBOSOMAL LYSINE N-METHYLTRANSFERASE 5"/>
    <property type="match status" value="1"/>
</dbReference>
<dbReference type="Gene3D" id="3.40.50.150">
    <property type="entry name" value="Vaccinia Virus protein VP39"/>
    <property type="match status" value="1"/>
</dbReference>
<evidence type="ECO:0000256" key="2">
    <source>
        <dbReference type="ARBA" id="ARBA00022691"/>
    </source>
</evidence>
<dbReference type="InterPro" id="IPR029063">
    <property type="entry name" value="SAM-dependent_MTases_sf"/>
</dbReference>
<reference evidence="6 7" key="1">
    <citation type="journal article" date="2007" name="Nat. Biotechnol.">
        <title>Genome sequence of the lignocellulose-bioconverting and xylose-fermenting yeast Pichia stipitis.</title>
        <authorList>
            <person name="Jeffries T.W."/>
            <person name="Grigoriev I.V."/>
            <person name="Grimwood J."/>
            <person name="Laplaza J.M."/>
            <person name="Aerts A."/>
            <person name="Salamov A."/>
            <person name="Schmutz J."/>
            <person name="Lindquist E."/>
            <person name="Dehal P."/>
            <person name="Shapiro H."/>
            <person name="Jin Y.S."/>
            <person name="Passoth V."/>
            <person name="Richardson P.M."/>
        </authorList>
    </citation>
    <scope>NUCLEOTIDE SEQUENCE [LARGE SCALE GENOMIC DNA]</scope>
    <source>
        <strain evidence="7">ATCC 58785 / CBS 6054 / NBRC 10063 / NRRL Y-11545</strain>
    </source>
</reference>
<comment type="similarity">
    <text evidence="3">Belongs to the class I-like SAM-binding methyltransferase superfamily. RKM5 family.</text>
</comment>
<evidence type="ECO:0000256" key="4">
    <source>
        <dbReference type="ARBA" id="ARBA00039932"/>
    </source>
</evidence>
<dbReference type="SUPFAM" id="SSF53335">
    <property type="entry name" value="S-adenosyl-L-methionine-dependent methyltransferases"/>
    <property type="match status" value="1"/>
</dbReference>
<feature type="region of interest" description="Disordered" evidence="5">
    <location>
        <begin position="157"/>
        <end position="182"/>
    </location>
</feature>
<dbReference type="AlphaFoldDB" id="A3LUL2"/>
<dbReference type="InParanoid" id="A3LUL2"/>
<evidence type="ECO:0000313" key="7">
    <source>
        <dbReference type="Proteomes" id="UP000002258"/>
    </source>
</evidence>
<sequence>MTHIVDCSLLDFIDRGDVEDHVFELYSSRAPPEKQHLGYVDNSKEVVEISLDQLGMDLQIRQSLTELNSTRESSTTGFIVWQSSVLFVEWMLSDEKSPFFKVFQYRSDLTVAELGAGISGICATVLGPKVARYIATDQKHILRLLMDNFQNNAGGAKWTSSTVENDASSSGKSSKKKGKKVTKSRSSYSEGSKIDFIEYDWEYLDLGRDNYDSLFLDSGLTPKHPDIILACDTIYNEYLIPFFIEAVKSLLAENTIVVISLQLRDSITLKSFVDQVVESELKMYSVPVEMLSEKLAKGFVIYVLTK</sequence>
<evidence type="ECO:0000313" key="6">
    <source>
        <dbReference type="EMBL" id="ABN66254.2"/>
    </source>
</evidence>
<dbReference type="EMBL" id="CP000498">
    <property type="protein sequence ID" value="ABN66254.2"/>
    <property type="molecule type" value="Genomic_DNA"/>
</dbReference>
<dbReference type="GO" id="GO:0008757">
    <property type="term" value="F:S-adenosylmethionine-dependent methyltransferase activity"/>
    <property type="evidence" value="ECO:0007669"/>
    <property type="project" value="UniProtKB-ARBA"/>
</dbReference>
<protein>
    <recommendedName>
        <fullName evidence="4">Ribosomal lysine N-methyltransferase 5</fullName>
    </recommendedName>
</protein>
<dbReference type="GO" id="GO:0005829">
    <property type="term" value="C:cytosol"/>
    <property type="evidence" value="ECO:0007669"/>
    <property type="project" value="TreeGrafter"/>
</dbReference>
<dbReference type="HOGENOM" id="CLU_051532_0_1_1"/>
<keyword evidence="1" id="KW-0808">Transferase</keyword>
<dbReference type="InterPro" id="IPR019410">
    <property type="entry name" value="Methyltransf_16"/>
</dbReference>
<keyword evidence="2" id="KW-0949">S-adenosyl-L-methionine</keyword>
<evidence type="ECO:0000256" key="5">
    <source>
        <dbReference type="SAM" id="MobiDB-lite"/>
    </source>
</evidence>
<dbReference type="Pfam" id="PF10294">
    <property type="entry name" value="Methyltransf_16"/>
    <property type="match status" value="2"/>
</dbReference>
<keyword evidence="7" id="KW-1185">Reference proteome</keyword>
<dbReference type="RefSeq" id="XP_001384283.2">
    <property type="nucleotide sequence ID" value="XM_001384246.1"/>
</dbReference>